<dbReference type="NCBIfam" id="TIGR01084">
    <property type="entry name" value="mutY"/>
    <property type="match status" value="1"/>
</dbReference>
<name>A0A167X233_9FLAO</name>
<evidence type="ECO:0000256" key="8">
    <source>
        <dbReference type="ARBA" id="ARBA00022763"/>
    </source>
</evidence>
<dbReference type="OrthoDB" id="9802365at2"/>
<evidence type="ECO:0000256" key="13">
    <source>
        <dbReference type="ARBA" id="ARBA00023295"/>
    </source>
</evidence>
<dbReference type="Gene3D" id="1.10.340.30">
    <property type="entry name" value="Hypothetical protein, domain 2"/>
    <property type="match status" value="1"/>
</dbReference>
<dbReference type="CDD" id="cd00056">
    <property type="entry name" value="ENDO3c"/>
    <property type="match status" value="1"/>
</dbReference>
<dbReference type="InterPro" id="IPR011257">
    <property type="entry name" value="DNA_glycosylase"/>
</dbReference>
<keyword evidence="9" id="KW-0378">Hydrolase</keyword>
<evidence type="ECO:0000256" key="3">
    <source>
        <dbReference type="ARBA" id="ARBA00008343"/>
    </source>
</evidence>
<dbReference type="InterPro" id="IPR000445">
    <property type="entry name" value="HhH_motif"/>
</dbReference>
<dbReference type="EMBL" id="LVJE01000013">
    <property type="protein sequence ID" value="OAB27954.1"/>
    <property type="molecule type" value="Genomic_DNA"/>
</dbReference>
<comment type="cofactor">
    <cofactor evidence="14">
        <name>[4Fe-4S] cluster</name>
        <dbReference type="ChEBI" id="CHEBI:49883"/>
    </cofactor>
    <text evidence="14">Binds 1 [4Fe-4S] cluster.</text>
</comment>
<accession>A0A167X233</accession>
<dbReference type="Proteomes" id="UP000077164">
    <property type="component" value="Unassembled WGS sequence"/>
</dbReference>
<dbReference type="InterPro" id="IPR044298">
    <property type="entry name" value="MIG/MutY"/>
</dbReference>
<dbReference type="Pfam" id="PF00633">
    <property type="entry name" value="HHH"/>
    <property type="match status" value="1"/>
</dbReference>
<keyword evidence="7" id="KW-0479">Metal-binding</keyword>
<dbReference type="Gene3D" id="1.10.1670.10">
    <property type="entry name" value="Helix-hairpin-Helix base-excision DNA repair enzymes (C-terminal)"/>
    <property type="match status" value="1"/>
</dbReference>
<dbReference type="AlphaFoldDB" id="A0A167X233"/>
<dbReference type="CDD" id="cd03431">
    <property type="entry name" value="NUDIX_DNA_Glycosylase_C-MutY"/>
    <property type="match status" value="1"/>
</dbReference>
<dbReference type="GO" id="GO:0035485">
    <property type="term" value="F:adenine/guanine mispair binding"/>
    <property type="evidence" value="ECO:0007669"/>
    <property type="project" value="TreeGrafter"/>
</dbReference>
<evidence type="ECO:0000256" key="7">
    <source>
        <dbReference type="ARBA" id="ARBA00022723"/>
    </source>
</evidence>
<comment type="function">
    <text evidence="2">Adenine glycosylase active on G-A mispairs. MutY also corrects error-prone DNA synthesis past GO lesions which are due to the oxidatively damaged form of guanine: 7,8-dihydro-8-oxoguanine (8-oxo-dGTP).</text>
</comment>
<keyword evidence="17" id="KW-1185">Reference proteome</keyword>
<evidence type="ECO:0000256" key="6">
    <source>
        <dbReference type="ARBA" id="ARBA00022485"/>
    </source>
</evidence>
<keyword evidence="12" id="KW-0234">DNA repair</keyword>
<dbReference type="GO" id="GO:0000701">
    <property type="term" value="F:purine-specific mismatch base pair DNA N-glycosylase activity"/>
    <property type="evidence" value="ECO:0007669"/>
    <property type="project" value="UniProtKB-EC"/>
</dbReference>
<gene>
    <name evidence="16" type="ORF">FBFR_08840</name>
</gene>
<feature type="domain" description="HhH-GPD" evidence="15">
    <location>
        <begin position="35"/>
        <end position="186"/>
    </location>
</feature>
<evidence type="ECO:0000313" key="17">
    <source>
        <dbReference type="Proteomes" id="UP000077164"/>
    </source>
</evidence>
<dbReference type="GO" id="GO:0006298">
    <property type="term" value="P:mismatch repair"/>
    <property type="evidence" value="ECO:0007669"/>
    <property type="project" value="TreeGrafter"/>
</dbReference>
<dbReference type="PANTHER" id="PTHR42944:SF1">
    <property type="entry name" value="ADENINE DNA GLYCOSYLASE"/>
    <property type="match status" value="1"/>
</dbReference>
<dbReference type="STRING" id="249352.SAMN05444395_103232"/>
<comment type="caution">
    <text evidence="16">The sequence shown here is derived from an EMBL/GenBank/DDBJ whole genome shotgun (WGS) entry which is preliminary data.</text>
</comment>
<sequence>MKFSNLLIKWYLQNKRELPWRNTTNPYPIWLSEIMLQQTRVAQGTPYFLSFTTAFPTVFDLAEASEEQVLKLWQGLGYYSRARNLHKTAQYVASDLGGIFPDKYIDLLKLKGIGEYTAAAIASFSYNEAVPVVDGNVFRVLSRYFDIETDITLASAKKEFAALAFELMPKDNPAIFNQAIMEFGALQCVPKSPNCGICVFNESCAALQKNKVDQLPLKSKKLKVRNRYFNYLVFADEVENTIIQKRTGKGIWHNLYEFPLIETEKEEDWDYVNKHVQDEYCKGNTNASIYEYSAKSILHKLSHQHLHIKFWNVQVPETLKNGIDIETLRSFPFPIVIHNFIEKELQSF</sequence>
<evidence type="ECO:0000259" key="15">
    <source>
        <dbReference type="SMART" id="SM00478"/>
    </source>
</evidence>
<evidence type="ECO:0000256" key="5">
    <source>
        <dbReference type="ARBA" id="ARBA00022023"/>
    </source>
</evidence>
<dbReference type="InterPro" id="IPR023170">
    <property type="entry name" value="HhH_base_excis_C"/>
</dbReference>
<evidence type="ECO:0000256" key="4">
    <source>
        <dbReference type="ARBA" id="ARBA00012045"/>
    </source>
</evidence>
<dbReference type="GO" id="GO:0032357">
    <property type="term" value="F:oxidized purine DNA binding"/>
    <property type="evidence" value="ECO:0007669"/>
    <property type="project" value="TreeGrafter"/>
</dbReference>
<dbReference type="SUPFAM" id="SSF55811">
    <property type="entry name" value="Nudix"/>
    <property type="match status" value="1"/>
</dbReference>
<comment type="catalytic activity">
    <reaction evidence="1 14">
        <text>Hydrolyzes free adenine bases from 7,8-dihydro-8-oxoguanine:adenine mismatched double-stranded DNA, leaving an apurinic site.</text>
        <dbReference type="EC" id="3.2.2.31"/>
    </reaction>
</comment>
<evidence type="ECO:0000313" key="16">
    <source>
        <dbReference type="EMBL" id="OAB27954.1"/>
    </source>
</evidence>
<dbReference type="GO" id="GO:0034039">
    <property type="term" value="F:8-oxo-7,8-dihydroguanine DNA N-glycosylase activity"/>
    <property type="evidence" value="ECO:0007669"/>
    <property type="project" value="TreeGrafter"/>
</dbReference>
<dbReference type="InterPro" id="IPR003265">
    <property type="entry name" value="HhH-GPD_domain"/>
</dbReference>
<comment type="similarity">
    <text evidence="3 14">Belongs to the Nth/MutY family.</text>
</comment>
<organism evidence="16 17">
    <name type="scientific">Flavobacterium fryxellicola</name>
    <dbReference type="NCBI Taxonomy" id="249352"/>
    <lineage>
        <taxon>Bacteria</taxon>
        <taxon>Pseudomonadati</taxon>
        <taxon>Bacteroidota</taxon>
        <taxon>Flavobacteriia</taxon>
        <taxon>Flavobacteriales</taxon>
        <taxon>Flavobacteriaceae</taxon>
        <taxon>Flavobacterium</taxon>
    </lineage>
</organism>
<dbReference type="PANTHER" id="PTHR42944">
    <property type="entry name" value="ADENINE DNA GLYCOSYLASE"/>
    <property type="match status" value="1"/>
</dbReference>
<proteinExistence type="inferred from homology"/>
<dbReference type="GO" id="GO:0046872">
    <property type="term" value="F:metal ion binding"/>
    <property type="evidence" value="ECO:0007669"/>
    <property type="project" value="UniProtKB-UniRule"/>
</dbReference>
<evidence type="ECO:0000256" key="1">
    <source>
        <dbReference type="ARBA" id="ARBA00000843"/>
    </source>
</evidence>
<evidence type="ECO:0000256" key="2">
    <source>
        <dbReference type="ARBA" id="ARBA00002933"/>
    </source>
</evidence>
<dbReference type="InterPro" id="IPR029119">
    <property type="entry name" value="MutY_C"/>
</dbReference>
<keyword evidence="10 14" id="KW-0408">Iron</keyword>
<evidence type="ECO:0000256" key="10">
    <source>
        <dbReference type="ARBA" id="ARBA00023004"/>
    </source>
</evidence>
<dbReference type="Pfam" id="PF00730">
    <property type="entry name" value="HhH-GPD"/>
    <property type="match status" value="1"/>
</dbReference>
<evidence type="ECO:0000256" key="9">
    <source>
        <dbReference type="ARBA" id="ARBA00022801"/>
    </source>
</evidence>
<dbReference type="GO" id="GO:0051539">
    <property type="term" value="F:4 iron, 4 sulfur cluster binding"/>
    <property type="evidence" value="ECO:0007669"/>
    <property type="project" value="UniProtKB-UniRule"/>
</dbReference>
<protein>
    <recommendedName>
        <fullName evidence="5 14">Adenine DNA glycosylase</fullName>
        <ecNumber evidence="4 14">3.2.2.31</ecNumber>
    </recommendedName>
</protein>
<dbReference type="Pfam" id="PF14815">
    <property type="entry name" value="NUDIX_4"/>
    <property type="match status" value="1"/>
</dbReference>
<reference evidence="16 17" key="1">
    <citation type="submission" date="2016-03" db="EMBL/GenBank/DDBJ databases">
        <title>Draft genome sequence of Flavobacterium fryxellicola DSM 16209.</title>
        <authorList>
            <person name="Shin S.-K."/>
            <person name="Yi H."/>
        </authorList>
    </citation>
    <scope>NUCLEOTIDE SEQUENCE [LARGE SCALE GENOMIC DNA]</scope>
    <source>
        <strain evidence="16 17">DSM 16209</strain>
    </source>
</reference>
<evidence type="ECO:0000256" key="11">
    <source>
        <dbReference type="ARBA" id="ARBA00023014"/>
    </source>
</evidence>
<dbReference type="GO" id="GO:0006284">
    <property type="term" value="P:base-excision repair"/>
    <property type="evidence" value="ECO:0007669"/>
    <property type="project" value="UniProtKB-UniRule"/>
</dbReference>
<dbReference type="Gene3D" id="3.90.79.10">
    <property type="entry name" value="Nucleoside Triphosphate Pyrophosphohydrolase"/>
    <property type="match status" value="1"/>
</dbReference>
<keyword evidence="13 14" id="KW-0326">Glycosidase</keyword>
<dbReference type="SMART" id="SM00478">
    <property type="entry name" value="ENDO3c"/>
    <property type="match status" value="1"/>
</dbReference>
<keyword evidence="6" id="KW-0004">4Fe-4S</keyword>
<dbReference type="InterPro" id="IPR015797">
    <property type="entry name" value="NUDIX_hydrolase-like_dom_sf"/>
</dbReference>
<evidence type="ECO:0000256" key="14">
    <source>
        <dbReference type="RuleBase" id="RU365096"/>
    </source>
</evidence>
<dbReference type="FunFam" id="1.10.340.30:FF:000002">
    <property type="entry name" value="Adenine DNA glycosylase"/>
    <property type="match status" value="1"/>
</dbReference>
<dbReference type="RefSeq" id="WP_066079899.1">
    <property type="nucleotide sequence ID" value="NZ_FRDK01000003.1"/>
</dbReference>
<keyword evidence="11" id="KW-0411">Iron-sulfur</keyword>
<dbReference type="EC" id="3.2.2.31" evidence="4 14"/>
<dbReference type="InterPro" id="IPR005760">
    <property type="entry name" value="A/G_AdeGlyc_MutY"/>
</dbReference>
<dbReference type="SUPFAM" id="SSF48150">
    <property type="entry name" value="DNA-glycosylase"/>
    <property type="match status" value="1"/>
</dbReference>
<keyword evidence="8 14" id="KW-0227">DNA damage</keyword>
<evidence type="ECO:0000256" key="12">
    <source>
        <dbReference type="ARBA" id="ARBA00023204"/>
    </source>
</evidence>